<organism evidence="1 2">
    <name type="scientific">Teladorsagia circumcincta</name>
    <name type="common">Brown stomach worm</name>
    <name type="synonym">Ostertagia circumcincta</name>
    <dbReference type="NCBI Taxonomy" id="45464"/>
    <lineage>
        <taxon>Eukaryota</taxon>
        <taxon>Metazoa</taxon>
        <taxon>Ecdysozoa</taxon>
        <taxon>Nematoda</taxon>
        <taxon>Chromadorea</taxon>
        <taxon>Rhabditida</taxon>
        <taxon>Rhabditina</taxon>
        <taxon>Rhabditomorpha</taxon>
        <taxon>Strongyloidea</taxon>
        <taxon>Trichostrongylidae</taxon>
        <taxon>Teladorsagia</taxon>
    </lineage>
</organism>
<evidence type="ECO:0000313" key="2">
    <source>
        <dbReference type="Proteomes" id="UP000230423"/>
    </source>
</evidence>
<reference evidence="1 2" key="1">
    <citation type="submission" date="2015-09" db="EMBL/GenBank/DDBJ databases">
        <title>Draft genome of the parasitic nematode Teladorsagia circumcincta isolate WARC Sus (inbred).</title>
        <authorList>
            <person name="Mitreva M."/>
        </authorList>
    </citation>
    <scope>NUCLEOTIDE SEQUENCE [LARGE SCALE GENOMIC DNA]</scope>
    <source>
        <strain evidence="1 2">S</strain>
    </source>
</reference>
<accession>A0A2G9T8K6</accession>
<name>A0A2G9T8K6_TELCI</name>
<evidence type="ECO:0000313" key="1">
    <source>
        <dbReference type="EMBL" id="PIO53730.1"/>
    </source>
</evidence>
<dbReference type="EMBL" id="KZ407563">
    <property type="protein sequence ID" value="PIO53730.1"/>
    <property type="molecule type" value="Genomic_DNA"/>
</dbReference>
<protein>
    <submittedName>
        <fullName evidence="1">Uncharacterized protein</fullName>
    </submittedName>
</protein>
<keyword evidence="2" id="KW-1185">Reference proteome</keyword>
<proteinExistence type="predicted"/>
<dbReference type="AlphaFoldDB" id="A0A2G9T8K6"/>
<feature type="non-terminal residue" evidence="1">
    <location>
        <position position="60"/>
    </location>
</feature>
<gene>
    <name evidence="1" type="ORF">TELCIR_24925</name>
</gene>
<dbReference type="Proteomes" id="UP000230423">
    <property type="component" value="Unassembled WGS sequence"/>
</dbReference>
<sequence length="60" mass="6792">MLVLLEELEDLAPLVNLEAEDSQERTVNPEDVETQQVQEEMPLTAHAHLAMLLLHAHAKH</sequence>